<evidence type="ECO:0000259" key="3">
    <source>
        <dbReference type="Pfam" id="PF03703"/>
    </source>
</evidence>
<evidence type="ECO:0000313" key="5">
    <source>
        <dbReference type="Proteomes" id="UP001501710"/>
    </source>
</evidence>
<feature type="compositionally biased region" description="Basic and acidic residues" evidence="1">
    <location>
        <begin position="1"/>
        <end position="10"/>
    </location>
</feature>
<evidence type="ECO:0000256" key="1">
    <source>
        <dbReference type="SAM" id="MobiDB-lite"/>
    </source>
</evidence>
<feature type="transmembrane region" description="Helical" evidence="2">
    <location>
        <begin position="81"/>
        <end position="108"/>
    </location>
</feature>
<feature type="region of interest" description="Disordered" evidence="1">
    <location>
        <begin position="1"/>
        <end position="42"/>
    </location>
</feature>
<dbReference type="PIRSF" id="PIRSF026631">
    <property type="entry name" value="UCP026631"/>
    <property type="match status" value="1"/>
</dbReference>
<keyword evidence="2" id="KW-1133">Transmembrane helix</keyword>
<evidence type="ECO:0000313" key="4">
    <source>
        <dbReference type="EMBL" id="GAA4237521.1"/>
    </source>
</evidence>
<sequence>MNVQDGDHTPEPAARPHPAPEPSSNGHGGDHRPALNGTSPPDVGRAQRLHPLTFVVGAVRELVALVAAGATGLLVGGLSTAFYFTLIGLAFGLLVHVASWATFTYVLYGDRIEFRRALIGRSVKSIPRDRIRGVDISASLPHRLLGLAVVEIDAGADGGEGSLNAVSRQEADRLRGVLLARDAPTRDAPAPPSRVLARMRRRWYVYAPLSGAYLFTPFALAGSLLGTVYNLGDDLGLITRERVEGVGHDVVGLSTALVVALAILVLIAMPVMSVIVFTLFNWDFTVRERDGSVVAERGLITRRSVSLERRRLRGVELADNPFERVAGVTRVGALITGLGDAAHRGRLLPAAPRGVAEALAARVVGAVPGPLVAHPPAARGRRLVRAMALPAGVAVLALLAGQPWVACACAVFVVPAVPLGLDRYRQLGHGTDGERLSVRSGSLRRRQVVVEHGAIVGWRIRRTLFQRRLGLATLFAAVGAGDGGYSATDMAEADAVALAAEITPAWLAPFLEPPPDGEGRGEVDVRPPTRGGGRRT</sequence>
<accession>A0ABP8CCB2</accession>
<dbReference type="PANTHER" id="PTHR34473">
    <property type="entry name" value="UPF0699 TRANSMEMBRANE PROTEIN YDBS"/>
    <property type="match status" value="1"/>
</dbReference>
<dbReference type="Proteomes" id="UP001501710">
    <property type="component" value="Unassembled WGS sequence"/>
</dbReference>
<dbReference type="EMBL" id="BAABAS010000018">
    <property type="protein sequence ID" value="GAA4237521.1"/>
    <property type="molecule type" value="Genomic_DNA"/>
</dbReference>
<feature type="transmembrane region" description="Helical" evidence="2">
    <location>
        <begin position="52"/>
        <end position="75"/>
    </location>
</feature>
<dbReference type="Pfam" id="PF03703">
    <property type="entry name" value="bPH_2"/>
    <property type="match status" value="2"/>
</dbReference>
<dbReference type="InterPro" id="IPR014529">
    <property type="entry name" value="UCP026631"/>
</dbReference>
<proteinExistence type="predicted"/>
<feature type="transmembrane region" description="Helical" evidence="2">
    <location>
        <begin position="203"/>
        <end position="231"/>
    </location>
</feature>
<keyword evidence="5" id="KW-1185">Reference proteome</keyword>
<dbReference type="PANTHER" id="PTHR34473:SF2">
    <property type="entry name" value="UPF0699 TRANSMEMBRANE PROTEIN YDBT"/>
    <property type="match status" value="1"/>
</dbReference>
<dbReference type="InterPro" id="IPR005182">
    <property type="entry name" value="YdbS-like_PH"/>
</dbReference>
<keyword evidence="2" id="KW-0812">Transmembrane</keyword>
<dbReference type="RefSeq" id="WP_344900673.1">
    <property type="nucleotide sequence ID" value="NZ_BAABAS010000018.1"/>
</dbReference>
<feature type="region of interest" description="Disordered" evidence="1">
    <location>
        <begin position="510"/>
        <end position="536"/>
    </location>
</feature>
<feature type="domain" description="YdbS-like PH" evidence="3">
    <location>
        <begin position="100"/>
        <end position="175"/>
    </location>
</feature>
<organism evidence="4 5">
    <name type="scientific">Actinomadura meridiana</name>
    <dbReference type="NCBI Taxonomy" id="559626"/>
    <lineage>
        <taxon>Bacteria</taxon>
        <taxon>Bacillati</taxon>
        <taxon>Actinomycetota</taxon>
        <taxon>Actinomycetes</taxon>
        <taxon>Streptosporangiales</taxon>
        <taxon>Thermomonosporaceae</taxon>
        <taxon>Actinomadura</taxon>
    </lineage>
</organism>
<evidence type="ECO:0000256" key="2">
    <source>
        <dbReference type="SAM" id="Phobius"/>
    </source>
</evidence>
<feature type="transmembrane region" description="Helical" evidence="2">
    <location>
        <begin position="389"/>
        <end position="417"/>
    </location>
</feature>
<protein>
    <submittedName>
        <fullName evidence="4">PH domain-containing protein</fullName>
    </submittedName>
</protein>
<feature type="compositionally biased region" description="Basic and acidic residues" evidence="1">
    <location>
        <begin position="517"/>
        <end position="527"/>
    </location>
</feature>
<comment type="caution">
    <text evidence="4">The sequence shown here is derived from an EMBL/GenBank/DDBJ whole genome shotgun (WGS) entry which is preliminary data.</text>
</comment>
<keyword evidence="2" id="KW-0472">Membrane</keyword>
<name>A0ABP8CCB2_9ACTN</name>
<feature type="domain" description="YdbS-like PH" evidence="3">
    <location>
        <begin position="432"/>
        <end position="500"/>
    </location>
</feature>
<feature type="transmembrane region" description="Helical" evidence="2">
    <location>
        <begin position="251"/>
        <end position="280"/>
    </location>
</feature>
<reference evidence="5" key="1">
    <citation type="journal article" date="2019" name="Int. J. Syst. Evol. Microbiol.">
        <title>The Global Catalogue of Microorganisms (GCM) 10K type strain sequencing project: providing services to taxonomists for standard genome sequencing and annotation.</title>
        <authorList>
            <consortium name="The Broad Institute Genomics Platform"/>
            <consortium name="The Broad Institute Genome Sequencing Center for Infectious Disease"/>
            <person name="Wu L."/>
            <person name="Ma J."/>
        </authorList>
    </citation>
    <scope>NUCLEOTIDE SEQUENCE [LARGE SCALE GENOMIC DNA]</scope>
    <source>
        <strain evidence="5">JCM 17440</strain>
    </source>
</reference>
<gene>
    <name evidence="4" type="ORF">GCM10022254_49790</name>
</gene>